<sequence>MTPDVPLQKCTTEDQFTIEWSDDNDDQTDHDDTIDHVKSSTVHMNQKQQMLSPSAQQRPSLHSIDQGVVDLMANQLKFIACLKILAEELSTLAAGAESEGVSLRQHVWQWLENELASVNTLTGLTKSSMTTPTVTSATHSTNNPVVVSDEKLNEPSFDYSEFSGPLTTTSYLLTTRNAGTVLAGILMNLSNVSPEIRDAELKRLKTRYDWIKAHEPFLISLINFCDLYGSSGIRLPAVRIELSLLLGELYSTSYLFTSQSTISSQNRSDSNLLVATRTTNTNVCYPSLDCSRWPISPMALIDGIPLLRTLMRLPPGALLLPDSVKRIKYMVHDLITCLESLPPPFLVSVLLPFPYQQCNCTSTTTNTTARTSKSSVTSSSPFHCPDCILAPTGDRHRRIFLLRNLCAALSGCIHQCLTVGGWFGLGYAVDENSMQSSDTSSPLTKKVFALPATSTINARSVDRLCVSGQIFRPNTEPSKWPGLTCLKSYTEPQLQSNSVSTSQIIRITSTQNLSDRDLSSPSSSVTRIQSVDRRRIIGLLSQVLAASYFGLLVYALHTRDTFTLYRLAFNITRQHNLFSSMLNVYSNQHLVNDDFLLHQSIYISLYYKRPTSSTLKHDRSKSRSPEKAVTRASDHAAAAIEVALKIGSPPNPTKLTSQHIRFLAHAEAAAIADLKSDTTRYDSVENKVSEQAADATTTKTTTISQSSVSPEEWFIFAQSSILSCLLERPPKQTDLIDDPSEIFDSDASEPSSKNEYDTYHGALLKQQRRINRVQRFIKHCSNLKQRKTVRHRLKNSLHYRLTGQFMNHTDDNHDQSDGDGADMNPNEQLDVNDVEDDDNDDGQHYSDHPYNLQDYDGVKNAILTEGKDDSGKVVSSPTKLNLSSLQPQWILRRLHLNPDFMDTWWGSRLESEFYEALNIFYMKSDKRQATHTNLKDFTEFNSTVGGDPTDDNNDDDDEDVGEEDDYNLTVDALGNRKLAFFENDRQWTYSDSYAWRLIRLGLMQLAKRELNRLIQIIDFSGEDLAVHAPGLMTLTRLADCWLVGYRSELTSPPALNPIHLKLQHKGFVNEHLLPPTDFLPGIQEDLSSSSSSITQTAAAIKTGGNLTVGVEVSKLDFPSPGATRSMLRLKKTRDPFSLPVKRLWCYLVRQPGIDDIFLRHVFRKPCLIQSVITPNIKLTLSPSPSLSSSSVAFGSSELNNLPGLINSTSSSNLKNVSSAALTDIQKSSGKQTRIQQQQQTQSANQTISGSLLFNDAVRLIHKEHDPLIAMCINQVNFMNYLLLEIVFFYGYACFD</sequence>
<dbReference type="GO" id="GO:0007035">
    <property type="term" value="P:vacuolar acidification"/>
    <property type="evidence" value="ECO:0007669"/>
    <property type="project" value="TreeGrafter"/>
</dbReference>
<accession>A0A183K5S2</accession>
<reference evidence="5" key="1">
    <citation type="submission" date="2016-06" db="UniProtKB">
        <authorList>
            <consortium name="WormBaseParasite"/>
        </authorList>
    </citation>
    <scope>IDENTIFICATION</scope>
</reference>
<evidence type="ECO:0000256" key="2">
    <source>
        <dbReference type="SAM" id="Phobius"/>
    </source>
</evidence>
<keyword evidence="2" id="KW-0472">Membrane</keyword>
<evidence type="ECO:0000313" key="3">
    <source>
        <dbReference type="EMBL" id="VDP39454.1"/>
    </source>
</evidence>
<evidence type="ECO:0000256" key="1">
    <source>
        <dbReference type="SAM" id="MobiDB-lite"/>
    </source>
</evidence>
<dbReference type="GO" id="GO:0043291">
    <property type="term" value="C:RAVE complex"/>
    <property type="evidence" value="ECO:0007669"/>
    <property type="project" value="TreeGrafter"/>
</dbReference>
<gene>
    <name evidence="3" type="ORF">SCUD_LOCUS10347</name>
</gene>
<proteinExistence type="predicted"/>
<dbReference type="EMBL" id="UZAK01033724">
    <property type="protein sequence ID" value="VDP39454.1"/>
    <property type="molecule type" value="Genomic_DNA"/>
</dbReference>
<feature type="region of interest" description="Disordered" evidence="1">
    <location>
        <begin position="733"/>
        <end position="755"/>
    </location>
</feature>
<keyword evidence="2" id="KW-1133">Transmembrane helix</keyword>
<feature type="transmembrane region" description="Helical" evidence="2">
    <location>
        <begin position="536"/>
        <end position="556"/>
    </location>
</feature>
<dbReference type="PANTHER" id="PTHR13950:SF9">
    <property type="entry name" value="RABCONNECTIN-3A"/>
    <property type="match status" value="1"/>
</dbReference>
<dbReference type="PANTHER" id="PTHR13950">
    <property type="entry name" value="RABCONNECTIN-RELATED"/>
    <property type="match status" value="1"/>
</dbReference>
<evidence type="ECO:0000313" key="5">
    <source>
        <dbReference type="WBParaSite" id="SCUD_0001034701-mRNA-1"/>
    </source>
</evidence>
<name>A0A183K5S2_9TREM</name>
<dbReference type="InterPro" id="IPR052208">
    <property type="entry name" value="DmX-like/RAVE_component"/>
</dbReference>
<dbReference type="STRING" id="6186.A0A183K5S2"/>
<dbReference type="WBParaSite" id="SCUD_0001034701-mRNA-1">
    <property type="protein sequence ID" value="SCUD_0001034701-mRNA-1"/>
    <property type="gene ID" value="SCUD_0001034701"/>
</dbReference>
<keyword evidence="2" id="KW-0812">Transmembrane</keyword>
<dbReference type="Proteomes" id="UP000279833">
    <property type="component" value="Unassembled WGS sequence"/>
</dbReference>
<feature type="region of interest" description="Disordered" evidence="1">
    <location>
        <begin position="939"/>
        <end position="962"/>
    </location>
</feature>
<evidence type="ECO:0000313" key="4">
    <source>
        <dbReference type="Proteomes" id="UP000279833"/>
    </source>
</evidence>
<keyword evidence="4" id="KW-1185">Reference proteome</keyword>
<feature type="compositionally biased region" description="Acidic residues" evidence="1">
    <location>
        <begin position="735"/>
        <end position="747"/>
    </location>
</feature>
<feature type="compositionally biased region" description="Acidic residues" evidence="1">
    <location>
        <begin position="948"/>
        <end position="962"/>
    </location>
</feature>
<feature type="compositionally biased region" description="Acidic residues" evidence="1">
    <location>
        <begin position="830"/>
        <end position="840"/>
    </location>
</feature>
<protein>
    <submittedName>
        <fullName evidence="5">DUF3402 domain-containing protein</fullName>
    </submittedName>
</protein>
<feature type="region of interest" description="Disordered" evidence="1">
    <location>
        <begin position="804"/>
        <end position="853"/>
    </location>
</feature>
<reference evidence="3 4" key="2">
    <citation type="submission" date="2018-11" db="EMBL/GenBank/DDBJ databases">
        <authorList>
            <consortium name="Pathogen Informatics"/>
        </authorList>
    </citation>
    <scope>NUCLEOTIDE SEQUENCE [LARGE SCALE GENOMIC DNA]</scope>
    <source>
        <strain evidence="3">Dakar</strain>
        <strain evidence="4">Dakar, Senegal</strain>
    </source>
</reference>
<organism evidence="5">
    <name type="scientific">Schistosoma curassoni</name>
    <dbReference type="NCBI Taxonomy" id="6186"/>
    <lineage>
        <taxon>Eukaryota</taxon>
        <taxon>Metazoa</taxon>
        <taxon>Spiralia</taxon>
        <taxon>Lophotrochozoa</taxon>
        <taxon>Platyhelminthes</taxon>
        <taxon>Trematoda</taxon>
        <taxon>Digenea</taxon>
        <taxon>Strigeidida</taxon>
        <taxon>Schistosomatoidea</taxon>
        <taxon>Schistosomatidae</taxon>
        <taxon>Schistosoma</taxon>
    </lineage>
</organism>